<gene>
    <name evidence="2" type="ORF">WA026_021514</name>
</gene>
<proteinExistence type="predicted"/>
<keyword evidence="3" id="KW-1185">Reference proteome</keyword>
<name>A0AAW1VAD6_9CUCU</name>
<reference evidence="2 3" key="1">
    <citation type="submission" date="2023-03" db="EMBL/GenBank/DDBJ databases">
        <title>Genome insight into feeding habits of ladybird beetles.</title>
        <authorList>
            <person name="Li H.-S."/>
            <person name="Huang Y.-H."/>
            <person name="Pang H."/>
        </authorList>
    </citation>
    <scope>NUCLEOTIDE SEQUENCE [LARGE SCALE GENOMIC DNA]</scope>
    <source>
        <strain evidence="2">SYSU_2023b</strain>
        <tissue evidence="2">Whole body</tissue>
    </source>
</reference>
<dbReference type="Proteomes" id="UP001431783">
    <property type="component" value="Unassembled WGS sequence"/>
</dbReference>
<feature type="region of interest" description="Disordered" evidence="1">
    <location>
        <begin position="18"/>
        <end position="48"/>
    </location>
</feature>
<evidence type="ECO:0000256" key="1">
    <source>
        <dbReference type="SAM" id="MobiDB-lite"/>
    </source>
</evidence>
<dbReference type="AlphaFoldDB" id="A0AAW1VAD6"/>
<dbReference type="EMBL" id="JARQZJ010000137">
    <property type="protein sequence ID" value="KAK9892661.1"/>
    <property type="molecule type" value="Genomic_DNA"/>
</dbReference>
<sequence>MKRPEFLESLSLSMLQGHLDRRSSQPGLPKALKRMLNAPGSSTEGMSPTKKQRCIVCPRSTDIKTLSHSNFCKKTLCQKHMKLICSSCCEN</sequence>
<evidence type="ECO:0000313" key="2">
    <source>
        <dbReference type="EMBL" id="KAK9892661.1"/>
    </source>
</evidence>
<protein>
    <submittedName>
        <fullName evidence="2">Uncharacterized protein</fullName>
    </submittedName>
</protein>
<evidence type="ECO:0000313" key="3">
    <source>
        <dbReference type="Proteomes" id="UP001431783"/>
    </source>
</evidence>
<accession>A0AAW1VAD6</accession>
<comment type="caution">
    <text evidence="2">The sequence shown here is derived from an EMBL/GenBank/DDBJ whole genome shotgun (WGS) entry which is preliminary data.</text>
</comment>
<organism evidence="2 3">
    <name type="scientific">Henosepilachna vigintioctopunctata</name>
    <dbReference type="NCBI Taxonomy" id="420089"/>
    <lineage>
        <taxon>Eukaryota</taxon>
        <taxon>Metazoa</taxon>
        <taxon>Ecdysozoa</taxon>
        <taxon>Arthropoda</taxon>
        <taxon>Hexapoda</taxon>
        <taxon>Insecta</taxon>
        <taxon>Pterygota</taxon>
        <taxon>Neoptera</taxon>
        <taxon>Endopterygota</taxon>
        <taxon>Coleoptera</taxon>
        <taxon>Polyphaga</taxon>
        <taxon>Cucujiformia</taxon>
        <taxon>Coccinelloidea</taxon>
        <taxon>Coccinellidae</taxon>
        <taxon>Epilachninae</taxon>
        <taxon>Epilachnini</taxon>
        <taxon>Henosepilachna</taxon>
    </lineage>
</organism>